<proteinExistence type="predicted"/>
<organism evidence="1 2">
    <name type="scientific">Flammeovirga agarivorans</name>
    <dbReference type="NCBI Taxonomy" id="2726742"/>
    <lineage>
        <taxon>Bacteria</taxon>
        <taxon>Pseudomonadati</taxon>
        <taxon>Bacteroidota</taxon>
        <taxon>Cytophagia</taxon>
        <taxon>Cytophagales</taxon>
        <taxon>Flammeovirgaceae</taxon>
        <taxon>Flammeovirga</taxon>
    </lineage>
</organism>
<reference evidence="1 2" key="1">
    <citation type="submission" date="2020-04" db="EMBL/GenBank/DDBJ databases">
        <title>Flammeovirga sp. SR4, a novel species isolated from seawater.</title>
        <authorList>
            <person name="Wang X."/>
        </authorList>
    </citation>
    <scope>NUCLEOTIDE SEQUENCE [LARGE SCALE GENOMIC DNA]</scope>
    <source>
        <strain evidence="1 2">SR4</strain>
    </source>
</reference>
<sequence length="75" mass="8287">MSIQSKSLQIVKAVPPGKQISIENLVLRLGIETNANEISSIAHTLERNGLVLVDFQKEKTLISLTEEGKEVIPYI</sequence>
<dbReference type="EMBL" id="JABAIL010000003">
    <property type="protein sequence ID" value="NLR92121.1"/>
    <property type="molecule type" value="Genomic_DNA"/>
</dbReference>
<dbReference type="InterPro" id="IPR036390">
    <property type="entry name" value="WH_DNA-bd_sf"/>
</dbReference>
<dbReference type="AlphaFoldDB" id="A0A7X8SKX4"/>
<dbReference type="Proteomes" id="UP000585050">
    <property type="component" value="Unassembled WGS sequence"/>
</dbReference>
<comment type="caution">
    <text evidence="1">The sequence shown here is derived from an EMBL/GenBank/DDBJ whole genome shotgun (WGS) entry which is preliminary data.</text>
</comment>
<gene>
    <name evidence="1" type="ORF">HGP29_12920</name>
</gene>
<evidence type="ECO:0000313" key="1">
    <source>
        <dbReference type="EMBL" id="NLR92121.1"/>
    </source>
</evidence>
<keyword evidence="2" id="KW-1185">Reference proteome</keyword>
<name>A0A7X8SKX4_9BACT</name>
<dbReference type="RefSeq" id="WP_168882826.1">
    <property type="nucleotide sequence ID" value="NZ_JABAIL010000003.1"/>
</dbReference>
<dbReference type="SUPFAM" id="SSF46785">
    <property type="entry name" value="Winged helix' DNA-binding domain"/>
    <property type="match status" value="1"/>
</dbReference>
<evidence type="ECO:0008006" key="3">
    <source>
        <dbReference type="Google" id="ProtNLM"/>
    </source>
</evidence>
<dbReference type="Gene3D" id="1.10.10.10">
    <property type="entry name" value="Winged helix-like DNA-binding domain superfamily/Winged helix DNA-binding domain"/>
    <property type="match status" value="1"/>
</dbReference>
<accession>A0A7X8SKX4</accession>
<evidence type="ECO:0000313" key="2">
    <source>
        <dbReference type="Proteomes" id="UP000585050"/>
    </source>
</evidence>
<dbReference type="InterPro" id="IPR036388">
    <property type="entry name" value="WH-like_DNA-bd_sf"/>
</dbReference>
<protein>
    <recommendedName>
        <fullName evidence="3">MarR family transcriptional regulator</fullName>
    </recommendedName>
</protein>